<accession>A0A9W7AA71</accession>
<evidence type="ECO:0000259" key="8">
    <source>
        <dbReference type="Pfam" id="PF04981"/>
    </source>
</evidence>
<feature type="domain" description="60S ribosomal export protein NMD3 OB-fold" evidence="9">
    <location>
        <begin position="318"/>
        <end position="412"/>
    </location>
</feature>
<dbReference type="InterPro" id="IPR048899">
    <property type="entry name" value="NMD_SH3"/>
</dbReference>
<dbReference type="PANTHER" id="PTHR12746">
    <property type="entry name" value="NONSENSE-MEDIATED MRNA DECAY PROTEIN 3"/>
    <property type="match status" value="1"/>
</dbReference>
<comment type="subcellular location">
    <subcellularLocation>
        <location evidence="7">Cytoplasm</location>
    </subcellularLocation>
    <subcellularLocation>
        <location evidence="7">Nucleus</location>
    </subcellularLocation>
</comment>
<dbReference type="Pfam" id="PF04981">
    <property type="entry name" value="NMD3"/>
    <property type="match status" value="1"/>
</dbReference>
<keyword evidence="6 7" id="KW-0539">Nucleus</keyword>
<dbReference type="GO" id="GO:0000055">
    <property type="term" value="P:ribosomal large subunit export from nucleus"/>
    <property type="evidence" value="ECO:0007669"/>
    <property type="project" value="TreeGrafter"/>
</dbReference>
<dbReference type="PANTHER" id="PTHR12746:SF2">
    <property type="entry name" value="60S RIBOSOMAL EXPORT PROTEIN NMD3"/>
    <property type="match status" value="1"/>
</dbReference>
<evidence type="ECO:0000256" key="1">
    <source>
        <dbReference type="ARBA" id="ARBA00009794"/>
    </source>
</evidence>
<protein>
    <recommendedName>
        <fullName evidence="2 7">60S ribosomal export protein NMD3</fullName>
    </recommendedName>
</protein>
<evidence type="ECO:0000256" key="2">
    <source>
        <dbReference type="ARBA" id="ARBA00017035"/>
    </source>
</evidence>
<dbReference type="Proteomes" id="UP001165122">
    <property type="component" value="Unassembled WGS sequence"/>
</dbReference>
<evidence type="ECO:0000256" key="4">
    <source>
        <dbReference type="ARBA" id="ARBA00022490"/>
    </source>
</evidence>
<dbReference type="InterPro" id="IPR039768">
    <property type="entry name" value="Nmd3"/>
</dbReference>
<dbReference type="GO" id="GO:0015031">
    <property type="term" value="P:protein transport"/>
    <property type="evidence" value="ECO:0007669"/>
    <property type="project" value="UniProtKB-KW"/>
</dbReference>
<keyword evidence="5 7" id="KW-0653">Protein transport</keyword>
<comment type="function">
    <text evidence="7">Acts as an adapter for the XPO1/CRM1-mediated export of the 60S ribosomal subunit.</text>
</comment>
<dbReference type="AlphaFoldDB" id="A0A9W7AA71"/>
<sequence>MSTGQILNILCCLCGTPTPPNASATCTSCLSSQSDITRGINTEVTLHQCRSCQRWFKEENKWLGCDLESRELMGLCLEKTSGLKPKRGTKEEHKIKLTDASWVWTEPHSMRLKVKVTIQKEVDGGVILQQSFIVEYIVRNQQCPGCQANFTQGAWKHLVQVRQRVGHKRTFLYLEQIILKKQASKGALSIEVFKDGMDFYFGERGKGERFIDFLENEVPVKVKKSKKLIGTDVKSNISNYKFTSLVEIAPLCKDDLLFLPKSLARAQSSISRLTLLKNVGEVMSIVDPVTGQTGTVSGGDFWNETFRPLVTAARSRLCRYIVLDQTPVLEEKNTAKRQTSKQRRRVAELTLMKESDMGVNDDQVVVKTHIGYLCKSGDVVLCYNVADTNIVDDEAHEILQKSNLQDVVVVRKLYGGGGGEGEKKKLRTWRLQRLDMEIADDLKGKKAEDKMDEDEEDFLRELESDREMRDRVNLYKYAEGLKRKEEEGDDEEENEQDDQKVQLEELLDGLDLDAAPDEGDQMQIGGVDVTLPEFDESLAYGGQVGFAWEEGSRAQKDGIGFIDRAEKVENKTQAVQIEQFGKEFMKGSFKFT</sequence>
<comment type="similarity">
    <text evidence="1 7">Belongs to the NMD3 family.</text>
</comment>
<evidence type="ECO:0000313" key="12">
    <source>
        <dbReference type="Proteomes" id="UP001165122"/>
    </source>
</evidence>
<feature type="domain" description="Nmd3 N-terminal" evidence="8">
    <location>
        <begin position="11"/>
        <end position="248"/>
    </location>
</feature>
<dbReference type="OrthoDB" id="203821at2759"/>
<evidence type="ECO:0000256" key="7">
    <source>
        <dbReference type="RuleBase" id="RU364108"/>
    </source>
</evidence>
<comment type="caution">
    <text evidence="11">The sequence shown here is derived from an EMBL/GenBank/DDBJ whole genome shotgun (WGS) entry which is preliminary data.</text>
</comment>
<evidence type="ECO:0000259" key="9">
    <source>
        <dbReference type="Pfam" id="PF21192"/>
    </source>
</evidence>
<evidence type="ECO:0000256" key="5">
    <source>
        <dbReference type="ARBA" id="ARBA00022927"/>
    </source>
</evidence>
<dbReference type="Pfam" id="PF21192">
    <property type="entry name" value="OB_NMD3"/>
    <property type="match status" value="1"/>
</dbReference>
<feature type="domain" description="60S ribosomal export protein NMD3 SH3" evidence="10">
    <location>
        <begin position="251"/>
        <end position="297"/>
    </location>
</feature>
<dbReference type="InterPro" id="IPR048898">
    <property type="entry name" value="OB_NMD3"/>
</dbReference>
<name>A0A9W7AA71_9STRA</name>
<keyword evidence="4 7" id="KW-0963">Cytoplasm</keyword>
<evidence type="ECO:0000313" key="11">
    <source>
        <dbReference type="EMBL" id="GMH64120.1"/>
    </source>
</evidence>
<evidence type="ECO:0000256" key="6">
    <source>
        <dbReference type="ARBA" id="ARBA00023242"/>
    </source>
</evidence>
<proteinExistence type="inferred from homology"/>
<dbReference type="GO" id="GO:0043023">
    <property type="term" value="F:ribosomal large subunit binding"/>
    <property type="evidence" value="ECO:0007669"/>
    <property type="project" value="InterPro"/>
</dbReference>
<evidence type="ECO:0000256" key="3">
    <source>
        <dbReference type="ARBA" id="ARBA00022448"/>
    </source>
</evidence>
<dbReference type="InterPro" id="IPR007064">
    <property type="entry name" value="Nmd3_N"/>
</dbReference>
<keyword evidence="12" id="KW-1185">Reference proteome</keyword>
<dbReference type="GO" id="GO:0005737">
    <property type="term" value="C:cytoplasm"/>
    <property type="evidence" value="ECO:0007669"/>
    <property type="project" value="UniProtKB-SubCell"/>
</dbReference>
<dbReference type="Pfam" id="PF21193">
    <property type="entry name" value="NMD_SH3"/>
    <property type="match status" value="1"/>
</dbReference>
<dbReference type="GO" id="GO:0005634">
    <property type="term" value="C:nucleus"/>
    <property type="evidence" value="ECO:0007669"/>
    <property type="project" value="UniProtKB-SubCell"/>
</dbReference>
<dbReference type="EMBL" id="BRXW01000540">
    <property type="protein sequence ID" value="GMH64120.1"/>
    <property type="molecule type" value="Genomic_DNA"/>
</dbReference>
<reference evidence="12" key="1">
    <citation type="journal article" date="2023" name="Commun. Biol.">
        <title>Genome analysis of Parmales, the sister group of diatoms, reveals the evolutionary specialization of diatoms from phago-mixotrophs to photoautotrophs.</title>
        <authorList>
            <person name="Ban H."/>
            <person name="Sato S."/>
            <person name="Yoshikawa S."/>
            <person name="Yamada K."/>
            <person name="Nakamura Y."/>
            <person name="Ichinomiya M."/>
            <person name="Sato N."/>
            <person name="Blanc-Mathieu R."/>
            <person name="Endo H."/>
            <person name="Kuwata A."/>
            <person name="Ogata H."/>
        </authorList>
    </citation>
    <scope>NUCLEOTIDE SEQUENCE [LARGE SCALE GENOMIC DNA]</scope>
    <source>
        <strain evidence="12">NIES 3700</strain>
    </source>
</reference>
<keyword evidence="3 7" id="KW-0813">Transport</keyword>
<organism evidence="11 12">
    <name type="scientific">Triparma laevis f. longispina</name>
    <dbReference type="NCBI Taxonomy" id="1714387"/>
    <lineage>
        <taxon>Eukaryota</taxon>
        <taxon>Sar</taxon>
        <taxon>Stramenopiles</taxon>
        <taxon>Ochrophyta</taxon>
        <taxon>Bolidophyceae</taxon>
        <taxon>Parmales</taxon>
        <taxon>Triparmaceae</taxon>
        <taxon>Triparma</taxon>
    </lineage>
</organism>
<gene>
    <name evidence="11" type="ORF">TrLO_g313</name>
</gene>
<evidence type="ECO:0000259" key="10">
    <source>
        <dbReference type="Pfam" id="PF21193"/>
    </source>
</evidence>